<dbReference type="GO" id="GO:0000976">
    <property type="term" value="F:transcription cis-regulatory region binding"/>
    <property type="evidence" value="ECO:0007669"/>
    <property type="project" value="TreeGrafter"/>
</dbReference>
<evidence type="ECO:0000259" key="4">
    <source>
        <dbReference type="PROSITE" id="PS50932"/>
    </source>
</evidence>
<dbReference type="InterPro" id="IPR028082">
    <property type="entry name" value="Peripla_BP_I"/>
</dbReference>
<dbReference type="PANTHER" id="PTHR30146:SF109">
    <property type="entry name" value="HTH-TYPE TRANSCRIPTIONAL REGULATOR GALS"/>
    <property type="match status" value="1"/>
</dbReference>
<feature type="domain" description="HTH lacI-type" evidence="4">
    <location>
        <begin position="4"/>
        <end position="58"/>
    </location>
</feature>
<keyword evidence="3" id="KW-0804">Transcription</keyword>
<evidence type="ECO:0000313" key="6">
    <source>
        <dbReference type="Proteomes" id="UP000095228"/>
    </source>
</evidence>
<dbReference type="SUPFAM" id="SSF53822">
    <property type="entry name" value="Periplasmic binding protein-like I"/>
    <property type="match status" value="1"/>
</dbReference>
<keyword evidence="6" id="KW-1185">Reference proteome</keyword>
<dbReference type="CDD" id="cd01392">
    <property type="entry name" value="HTH_LacI"/>
    <property type="match status" value="1"/>
</dbReference>
<dbReference type="EMBL" id="CP016094">
    <property type="protein sequence ID" value="AOS44317.1"/>
    <property type="molecule type" value="Genomic_DNA"/>
</dbReference>
<evidence type="ECO:0000256" key="3">
    <source>
        <dbReference type="ARBA" id="ARBA00023163"/>
    </source>
</evidence>
<keyword evidence="2 5" id="KW-0238">DNA-binding</keyword>
<dbReference type="STRING" id="1838286.Verru16b_01378"/>
<dbReference type="InterPro" id="IPR010982">
    <property type="entry name" value="Lambda_DNA-bd_dom_sf"/>
</dbReference>
<dbReference type="InterPro" id="IPR000843">
    <property type="entry name" value="HTH_LacI"/>
</dbReference>
<dbReference type="Proteomes" id="UP000095228">
    <property type="component" value="Chromosome"/>
</dbReference>
<accession>A0A1D8ATV6</accession>
<name>A0A1D8ATV6_9BACT</name>
<dbReference type="PROSITE" id="PS50932">
    <property type="entry name" value="HTH_LACI_2"/>
    <property type="match status" value="1"/>
</dbReference>
<dbReference type="KEGG" id="obg:Verru16b_01378"/>
<protein>
    <submittedName>
        <fullName evidence="5">DNA-binding transcriptional repressor MalI</fullName>
    </submittedName>
</protein>
<dbReference type="PROSITE" id="PS00356">
    <property type="entry name" value="HTH_LACI_1"/>
    <property type="match status" value="1"/>
</dbReference>
<organism evidence="5 6">
    <name type="scientific">Lacunisphaera limnophila</name>
    <dbReference type="NCBI Taxonomy" id="1838286"/>
    <lineage>
        <taxon>Bacteria</taxon>
        <taxon>Pseudomonadati</taxon>
        <taxon>Verrucomicrobiota</taxon>
        <taxon>Opitutia</taxon>
        <taxon>Opitutales</taxon>
        <taxon>Opitutaceae</taxon>
        <taxon>Lacunisphaera</taxon>
    </lineage>
</organism>
<dbReference type="AlphaFoldDB" id="A0A1D8ATV6"/>
<evidence type="ECO:0000313" key="5">
    <source>
        <dbReference type="EMBL" id="AOS44317.1"/>
    </source>
</evidence>
<gene>
    <name evidence="5" type="ORF">Verru16b_01378</name>
</gene>
<reference evidence="5 6" key="1">
    <citation type="submission" date="2016-06" db="EMBL/GenBank/DDBJ databases">
        <title>Three novel species with peptidoglycan cell walls form the new genus Lacunisphaera gen. nov. in the family Opitutaceae of the verrucomicrobial subdivision 4.</title>
        <authorList>
            <person name="Rast P."/>
            <person name="Gloeckner I."/>
            <person name="Jogler M."/>
            <person name="Boedeker C."/>
            <person name="Jeske O."/>
            <person name="Wiegand S."/>
            <person name="Reinhardt R."/>
            <person name="Schumann P."/>
            <person name="Rohde M."/>
            <person name="Spring S."/>
            <person name="Gloeckner F.O."/>
            <person name="Jogler C."/>
        </authorList>
    </citation>
    <scope>NUCLEOTIDE SEQUENCE [LARGE SCALE GENOMIC DNA]</scope>
    <source>
        <strain evidence="5 6">IG16b</strain>
    </source>
</reference>
<dbReference type="GO" id="GO:0003700">
    <property type="term" value="F:DNA-binding transcription factor activity"/>
    <property type="evidence" value="ECO:0007669"/>
    <property type="project" value="TreeGrafter"/>
</dbReference>
<dbReference type="SUPFAM" id="SSF47413">
    <property type="entry name" value="lambda repressor-like DNA-binding domains"/>
    <property type="match status" value="1"/>
</dbReference>
<dbReference type="PANTHER" id="PTHR30146">
    <property type="entry name" value="LACI-RELATED TRANSCRIPTIONAL REPRESSOR"/>
    <property type="match status" value="1"/>
</dbReference>
<keyword evidence="1" id="KW-0805">Transcription regulation</keyword>
<evidence type="ECO:0000256" key="2">
    <source>
        <dbReference type="ARBA" id="ARBA00023125"/>
    </source>
</evidence>
<sequence>MRRVSMREIAAAARVSVMTVSLVLREQGRVSEAMRQKVKQTADQLGYRPDPALSALMTYRHERQTVRDYQTLAFVSNFSTQYGWKEEIYTRLYFEGAVNRAGKLGYRVEPFWMRQPRMTPERATQILESRGIKGLLVAPVPAAVARLELDWEKFCAVSLCRNLASPDINVVDHNHYQSMTLAWRELRQRGYRRVGYAIKEYSEEIAGRLWLGTMLIEQQRDLAQQKGIPPLVAPVWNRKVFAAWLARYRPDVVISPDIAAYRWLQELGWKIPDDIGFLWLEAVPDEGITGVCQHFENVGIASVDLVHLELIRSAYGIPSVRQTIGIDGNWYEGRTLRPSASG</sequence>
<dbReference type="Gene3D" id="1.10.260.40">
    <property type="entry name" value="lambda repressor-like DNA-binding domains"/>
    <property type="match status" value="1"/>
</dbReference>
<dbReference type="OrthoDB" id="183213at2"/>
<dbReference type="Gene3D" id="3.40.50.2300">
    <property type="match status" value="2"/>
</dbReference>
<dbReference type="RefSeq" id="WP_083270164.1">
    <property type="nucleotide sequence ID" value="NZ_CP016094.1"/>
</dbReference>
<dbReference type="SMART" id="SM00354">
    <property type="entry name" value="HTH_LACI"/>
    <property type="match status" value="1"/>
</dbReference>
<dbReference type="Pfam" id="PF00356">
    <property type="entry name" value="LacI"/>
    <property type="match status" value="1"/>
</dbReference>
<evidence type="ECO:0000256" key="1">
    <source>
        <dbReference type="ARBA" id="ARBA00023015"/>
    </source>
</evidence>
<proteinExistence type="predicted"/>